<dbReference type="PANTHER" id="PTHR12941">
    <property type="entry name" value="ER MEMBRANE PROTEIN COMPLEX"/>
    <property type="match status" value="1"/>
</dbReference>
<evidence type="ECO:0000313" key="4">
    <source>
        <dbReference type="Proteomes" id="UP000054107"/>
    </source>
</evidence>
<reference evidence="3 4" key="1">
    <citation type="submission" date="2014-09" db="EMBL/GenBank/DDBJ databases">
        <authorList>
            <person name="Ellenberger Sabrina"/>
        </authorList>
    </citation>
    <scope>NUCLEOTIDE SEQUENCE [LARGE SCALE GENOMIC DNA]</scope>
    <source>
        <strain evidence="3 4">CBS 412.66</strain>
    </source>
</reference>
<dbReference type="AlphaFoldDB" id="A0A0B7NTP4"/>
<organism evidence="3 4">
    <name type="scientific">Parasitella parasitica</name>
    <dbReference type="NCBI Taxonomy" id="35722"/>
    <lineage>
        <taxon>Eukaryota</taxon>
        <taxon>Fungi</taxon>
        <taxon>Fungi incertae sedis</taxon>
        <taxon>Mucoromycota</taxon>
        <taxon>Mucoromycotina</taxon>
        <taxon>Mucoromycetes</taxon>
        <taxon>Mucorales</taxon>
        <taxon>Mucorineae</taxon>
        <taxon>Mucoraceae</taxon>
        <taxon>Parasitella</taxon>
    </lineage>
</organism>
<dbReference type="Pfam" id="PF03665">
    <property type="entry name" value="UPF0172"/>
    <property type="match status" value="1"/>
</dbReference>
<comment type="similarity">
    <text evidence="1">Belongs to the EMC8/EMC9 family.</text>
</comment>
<dbReference type="PROSITE" id="PS50249">
    <property type="entry name" value="MPN"/>
    <property type="match status" value="1"/>
</dbReference>
<dbReference type="Gene3D" id="3.40.140.10">
    <property type="entry name" value="Cytidine Deaminase, domain 2"/>
    <property type="match status" value="1"/>
</dbReference>
<evidence type="ECO:0000313" key="3">
    <source>
        <dbReference type="EMBL" id="CEP18643.1"/>
    </source>
</evidence>
<sequence>MVQNNTIGLHAYIIPLLHAAKYPSSEVCGVLLGENTSTGLFVKTAIPFFHHWTAVTPMLEVALKQSDIYAKKNGLSIVGWYHGNARDDDTVLPERAIKVTETIKKNNQDQAIIFLIDNKQFASLEPNKSAITPFVHVDNQWKKIKEPFNNDEVEFSNVDTYSKFRDIFSSAAYDRIYDFDEHIGDISLNWLETSKIVL</sequence>
<dbReference type="OrthoDB" id="194468at2759"/>
<evidence type="ECO:0000256" key="1">
    <source>
        <dbReference type="ARBA" id="ARBA00007461"/>
    </source>
</evidence>
<protein>
    <recommendedName>
        <fullName evidence="2">MPN domain-containing protein</fullName>
    </recommendedName>
</protein>
<dbReference type="InterPro" id="IPR037518">
    <property type="entry name" value="MPN"/>
</dbReference>
<gene>
    <name evidence="3" type="primary">PARPA_12949.1 scaffold 45652</name>
</gene>
<name>A0A0B7NTP4_9FUNG</name>
<feature type="domain" description="MPN" evidence="2">
    <location>
        <begin position="2"/>
        <end position="140"/>
    </location>
</feature>
<dbReference type="PANTHER" id="PTHR12941:SF10">
    <property type="entry name" value="ER MEMBRANE PROTEIN COMPLEX SUBUNIT 8_9 HOMOLOG"/>
    <property type="match status" value="1"/>
</dbReference>
<proteinExistence type="inferred from homology"/>
<keyword evidence="4" id="KW-1185">Reference proteome</keyword>
<dbReference type="EMBL" id="LN733872">
    <property type="protein sequence ID" value="CEP18643.1"/>
    <property type="molecule type" value="Genomic_DNA"/>
</dbReference>
<accession>A0A0B7NTP4</accession>
<dbReference type="SUPFAM" id="SSF102712">
    <property type="entry name" value="JAB1/MPN domain"/>
    <property type="match status" value="1"/>
</dbReference>
<dbReference type="Proteomes" id="UP000054107">
    <property type="component" value="Unassembled WGS sequence"/>
</dbReference>
<dbReference type="InterPro" id="IPR005366">
    <property type="entry name" value="EMC8/9"/>
</dbReference>
<evidence type="ECO:0000259" key="2">
    <source>
        <dbReference type="PROSITE" id="PS50249"/>
    </source>
</evidence>
<dbReference type="STRING" id="35722.A0A0B7NTP4"/>
<dbReference type="CDD" id="cd08060">
    <property type="entry name" value="MPN_UPF0172"/>
    <property type="match status" value="1"/>
</dbReference>
<dbReference type="GO" id="GO:0072546">
    <property type="term" value="C:EMC complex"/>
    <property type="evidence" value="ECO:0007669"/>
    <property type="project" value="InterPro"/>
</dbReference>